<evidence type="ECO:0000256" key="2">
    <source>
        <dbReference type="SAM" id="MobiDB-lite"/>
    </source>
</evidence>
<feature type="compositionally biased region" description="Basic and acidic residues" evidence="2">
    <location>
        <begin position="24"/>
        <end position="44"/>
    </location>
</feature>
<dbReference type="RefSeq" id="WP_133755986.1">
    <property type="nucleotide sequence ID" value="NZ_SOAW01000003.1"/>
</dbReference>
<dbReference type="AlphaFoldDB" id="A0A4R7IZD0"/>
<evidence type="ECO:0000313" key="4">
    <source>
        <dbReference type="Proteomes" id="UP000295371"/>
    </source>
</evidence>
<dbReference type="SUPFAM" id="SSF51905">
    <property type="entry name" value="FAD/NAD(P)-binding domain"/>
    <property type="match status" value="1"/>
</dbReference>
<dbReference type="Pfam" id="PF05834">
    <property type="entry name" value="Lycopene_cycl"/>
    <property type="match status" value="1"/>
</dbReference>
<evidence type="ECO:0000256" key="1">
    <source>
        <dbReference type="ARBA" id="ARBA00038396"/>
    </source>
</evidence>
<dbReference type="PANTHER" id="PTHR43747">
    <property type="entry name" value="FAD-BINDING PROTEIN"/>
    <property type="match status" value="1"/>
</dbReference>
<name>A0A4R7IZD0_9ACTN</name>
<dbReference type="OrthoDB" id="103324at2"/>
<dbReference type="Proteomes" id="UP000295371">
    <property type="component" value="Unassembled WGS sequence"/>
</dbReference>
<dbReference type="EMBL" id="SOAW01000003">
    <property type="protein sequence ID" value="TDT30090.1"/>
    <property type="molecule type" value="Genomic_DNA"/>
</dbReference>
<protein>
    <submittedName>
        <fullName evidence="3">Flavin-dependent dehydrogenase</fullName>
    </submittedName>
</protein>
<gene>
    <name evidence="3" type="ORF">CLV29_3114</name>
</gene>
<dbReference type="InterPro" id="IPR036188">
    <property type="entry name" value="FAD/NAD-bd_sf"/>
</dbReference>
<comment type="caution">
    <text evidence="3">The sequence shown here is derived from an EMBL/GenBank/DDBJ whole genome shotgun (WGS) entry which is preliminary data.</text>
</comment>
<feature type="region of interest" description="Disordered" evidence="2">
    <location>
        <begin position="1"/>
        <end position="46"/>
    </location>
</feature>
<sequence length="613" mass="68809">MADSSHHKINGLTHDQRRKLLQQLREKTSEGASRDQHSSNEPNEKAQAISNDSLDTLIIGGGVAGMTLALQLKQERPETSIALVERASYPVRESAHKVGESTVEIAAHYLRDVLEMNEHLEQEQIRKFGLRMFFEHEGNTDIADRRELGGSEFPLLATYQLDRGRLENELARRCDQAGVTMITGRVTDLELNSGQDDHSITISGRAAAIRAKWVVDATGRGCVLRRKLRKESIPNGHHANAAWFRIDHPIDINLWTADTVWQERVQAGDRSKSTVHLMGEGYWVWLIRLASGATSVGIVASDEHHEFDGFNRLDKALAWLERREPQCAEVVEKHRDRILDFRVMRDYSYSCDQVFSGTERWAITGEAGIFLDPLYSPGLDQVAISNSLACDLITKSLGGTDVAGTATAYNKLYLTVADIWLGIYKGQYGLLGNASVMTAKVIWDTAFYWAVFGFLFFHGRFLNVGTNQSMINDLEGLTYLSNRVQQLFREWEGIEPRGAAGDFVDLYTPLNFMVDLHHVMAEDCDDIPKRLAENRAVLEQLAGQLVDTIIREHAEDSSDQVIATVQGWQRDPMVSALRRTHRARRNGSPTSDGWIRTSRNTQEKGDLHEAGAA</sequence>
<reference evidence="3 4" key="1">
    <citation type="submission" date="2019-03" db="EMBL/GenBank/DDBJ databases">
        <title>Genomic Encyclopedia of Archaeal and Bacterial Type Strains, Phase II (KMG-II): from individual species to whole genera.</title>
        <authorList>
            <person name="Goeker M."/>
        </authorList>
    </citation>
    <scope>NUCLEOTIDE SEQUENCE [LARGE SCALE GENOMIC DNA]</scope>
    <source>
        <strain evidence="3 4">DSM 24323</strain>
    </source>
</reference>
<dbReference type="InterPro" id="IPR050816">
    <property type="entry name" value="Flavin-dep_Halogenase_NPB"/>
</dbReference>
<proteinExistence type="inferred from homology"/>
<feature type="region of interest" description="Disordered" evidence="2">
    <location>
        <begin position="579"/>
        <end position="613"/>
    </location>
</feature>
<evidence type="ECO:0000313" key="3">
    <source>
        <dbReference type="EMBL" id="TDT30090.1"/>
    </source>
</evidence>
<accession>A0A4R7IZD0</accession>
<feature type="compositionally biased region" description="Basic and acidic residues" evidence="2">
    <location>
        <begin position="601"/>
        <end position="613"/>
    </location>
</feature>
<organism evidence="3 4">
    <name type="scientific">Naumannella halotolerans</name>
    <dbReference type="NCBI Taxonomy" id="993414"/>
    <lineage>
        <taxon>Bacteria</taxon>
        <taxon>Bacillati</taxon>
        <taxon>Actinomycetota</taxon>
        <taxon>Actinomycetes</taxon>
        <taxon>Propionibacteriales</taxon>
        <taxon>Propionibacteriaceae</taxon>
        <taxon>Naumannella</taxon>
    </lineage>
</organism>
<comment type="similarity">
    <text evidence="1">Belongs to the flavin-dependent halogenase family. Bacterial tryptophan halogenase subfamily.</text>
</comment>
<dbReference type="Gene3D" id="3.50.50.60">
    <property type="entry name" value="FAD/NAD(P)-binding domain"/>
    <property type="match status" value="1"/>
</dbReference>
<dbReference type="PANTHER" id="PTHR43747:SF1">
    <property type="entry name" value="SLR1998 PROTEIN"/>
    <property type="match status" value="1"/>
</dbReference>
<keyword evidence="4" id="KW-1185">Reference proteome</keyword>